<reference evidence="4 5" key="2">
    <citation type="submission" date="2019-03" db="EMBL/GenBank/DDBJ databases">
        <title>Draft Genome Sequences of Six Type Strains of the Genus Massilia.</title>
        <authorList>
            <person name="Miess H."/>
            <person name="Frediansyhah A."/>
            <person name="Gross H."/>
        </authorList>
    </citation>
    <scope>NUCLEOTIDE SEQUENCE [LARGE SCALE GENOMIC DNA]</scope>
    <source>
        <strain evidence="4 5">DSM 17505</strain>
    </source>
</reference>
<evidence type="ECO:0000313" key="4">
    <source>
        <dbReference type="EMBL" id="QBQ35167.1"/>
    </source>
</evidence>
<dbReference type="Proteomes" id="UP000294359">
    <property type="component" value="Chromosome"/>
</dbReference>
<evidence type="ECO:0000313" key="6">
    <source>
        <dbReference type="Proteomes" id="UP000619512"/>
    </source>
</evidence>
<feature type="region of interest" description="Disordered" evidence="1">
    <location>
        <begin position="66"/>
        <end position="153"/>
    </location>
</feature>
<evidence type="ECO:0000313" key="5">
    <source>
        <dbReference type="Proteomes" id="UP000294359"/>
    </source>
</evidence>
<feature type="compositionally biased region" description="Low complexity" evidence="1">
    <location>
        <begin position="114"/>
        <end position="124"/>
    </location>
</feature>
<keyword evidence="2" id="KW-0472">Membrane</keyword>
<protein>
    <submittedName>
        <fullName evidence="3">Uncharacterized protein</fullName>
    </submittedName>
</protein>
<name>A0A4P7BBF9_9BURK</name>
<reference evidence="3" key="1">
    <citation type="journal article" date="2014" name="Int. J. Syst. Evol. Microbiol.">
        <title>Complete genome sequence of Corynebacterium casei LMG S-19264T (=DSM 44701T), isolated from a smear-ripened cheese.</title>
        <authorList>
            <consortium name="US DOE Joint Genome Institute (JGI-PGF)"/>
            <person name="Walter F."/>
            <person name="Albersmeier A."/>
            <person name="Kalinowski J."/>
            <person name="Ruckert C."/>
        </authorList>
    </citation>
    <scope>NUCLEOTIDE SEQUENCE</scope>
    <source>
        <strain evidence="3">KCTC 12344</strain>
    </source>
</reference>
<gene>
    <name evidence="4" type="ORF">E1742_02540</name>
    <name evidence="3" type="ORF">GCM10007388_43750</name>
</gene>
<feature type="compositionally biased region" description="Basic residues" evidence="1">
    <location>
        <begin position="131"/>
        <end position="146"/>
    </location>
</feature>
<keyword evidence="5" id="KW-1185">Reference proteome</keyword>
<sequence length="194" mass="19579">MADSTDTTDSAAPDGLPDPVAAGGHLASDARRVLWLVGLAVAGAVILLAVWLFRMVSTERTLRAVTSSVTVPATPPPMPSTPPTPPVPAAPVAPPVPVAPALPPGPGATPAPPSSGAAAGAAAPDAEPRKVARTAKSSKKAKRAAKRRETAAARGTFARCPSLGKPGAVMCRWHICNGGAGKEAACRPYLERRP</sequence>
<dbReference type="EMBL" id="CP038026">
    <property type="protein sequence ID" value="QBQ35167.1"/>
    <property type="molecule type" value="Genomic_DNA"/>
</dbReference>
<keyword evidence="2" id="KW-1133">Transmembrane helix</keyword>
<dbReference type="AlphaFoldDB" id="A0A4P7BBF9"/>
<accession>A0A4P7BBF9</accession>
<organism evidence="3 6">
    <name type="scientific">Pseudoduganella plicata</name>
    <dbReference type="NCBI Taxonomy" id="321984"/>
    <lineage>
        <taxon>Bacteria</taxon>
        <taxon>Pseudomonadati</taxon>
        <taxon>Pseudomonadota</taxon>
        <taxon>Betaproteobacteria</taxon>
        <taxon>Burkholderiales</taxon>
        <taxon>Oxalobacteraceae</taxon>
        <taxon>Telluria group</taxon>
        <taxon>Pseudoduganella</taxon>
    </lineage>
</organism>
<dbReference type="OrthoDB" id="8760087at2"/>
<feature type="compositionally biased region" description="Pro residues" evidence="1">
    <location>
        <begin position="73"/>
        <end position="113"/>
    </location>
</feature>
<dbReference type="Proteomes" id="UP000619512">
    <property type="component" value="Unassembled WGS sequence"/>
</dbReference>
<feature type="transmembrane region" description="Helical" evidence="2">
    <location>
        <begin position="33"/>
        <end position="53"/>
    </location>
</feature>
<evidence type="ECO:0000256" key="2">
    <source>
        <dbReference type="SAM" id="Phobius"/>
    </source>
</evidence>
<dbReference type="EMBL" id="BMWW01000009">
    <property type="protein sequence ID" value="GGZ05318.1"/>
    <property type="molecule type" value="Genomic_DNA"/>
</dbReference>
<proteinExistence type="predicted"/>
<dbReference type="RefSeq" id="WP_134383407.1">
    <property type="nucleotide sequence ID" value="NZ_BMWW01000009.1"/>
</dbReference>
<reference evidence="3" key="3">
    <citation type="submission" date="2022-12" db="EMBL/GenBank/DDBJ databases">
        <authorList>
            <person name="Sun Q."/>
            <person name="Kim S."/>
        </authorList>
    </citation>
    <scope>NUCLEOTIDE SEQUENCE</scope>
    <source>
        <strain evidence="3">KCTC 12344</strain>
    </source>
</reference>
<evidence type="ECO:0000256" key="1">
    <source>
        <dbReference type="SAM" id="MobiDB-lite"/>
    </source>
</evidence>
<evidence type="ECO:0000313" key="3">
    <source>
        <dbReference type="EMBL" id="GGZ05318.1"/>
    </source>
</evidence>
<keyword evidence="2" id="KW-0812">Transmembrane</keyword>